<dbReference type="InterPro" id="IPR046335">
    <property type="entry name" value="LacI/GalR-like_sensor"/>
</dbReference>
<accession>A0A212LE59</accession>
<reference evidence="5" key="1">
    <citation type="submission" date="2016-08" db="EMBL/GenBank/DDBJ databases">
        <authorList>
            <person name="Seilhamer J.J."/>
        </authorList>
    </citation>
    <scope>NUCLEOTIDE SEQUENCE</scope>
    <source>
        <strain evidence="5">86</strain>
    </source>
</reference>
<gene>
    <name evidence="5" type="ORF">KL86PLE_30303</name>
</gene>
<dbReference type="GO" id="GO:0003700">
    <property type="term" value="F:DNA-binding transcription factor activity"/>
    <property type="evidence" value="ECO:0007669"/>
    <property type="project" value="TreeGrafter"/>
</dbReference>
<dbReference type="SMART" id="SM00354">
    <property type="entry name" value="HTH_LACI"/>
    <property type="match status" value="1"/>
</dbReference>
<dbReference type="Pfam" id="PF13377">
    <property type="entry name" value="Peripla_BP_3"/>
    <property type="match status" value="1"/>
</dbReference>
<sequence>MPTIKDVAKYAGVAISTASAAINRSAPVSEEIIAKVEEAVRAIGYIPHGAAQSLRSGHSRLIGLIVPNISNTHFSIIARVVENICLKAGYMSVVFSTGQDDDRENQILRMMRQQRVAGLIIVPTQSHAEHGKRLRAEIHVPTVLLDMPVEGLGYDVVKLDNITATRIATAHLVGLGHRRIGAVCGLPGLLTSQDRLSGYLEAHAAAGIPVDPRLQVRGDYLQPRAFEETRELMARPDRPTALVSFSNEMSIGAMLALRECGLRIPDDVSLVGIDDFYFAGLLDPPPTVIRVPIHEMAERSIRLLLEEIESKRPPMGKFEVFQPELVERASCRRIDCLARSAGLG</sequence>
<dbReference type="PROSITE" id="PS50932">
    <property type="entry name" value="HTH_LACI_2"/>
    <property type="match status" value="1"/>
</dbReference>
<dbReference type="EMBL" id="FMJD01000007">
    <property type="protein sequence ID" value="SCM75856.1"/>
    <property type="molecule type" value="Genomic_DNA"/>
</dbReference>
<dbReference type="PANTHER" id="PTHR30146:SF109">
    <property type="entry name" value="HTH-TYPE TRANSCRIPTIONAL REGULATOR GALS"/>
    <property type="match status" value="1"/>
</dbReference>
<evidence type="ECO:0000256" key="1">
    <source>
        <dbReference type="ARBA" id="ARBA00023015"/>
    </source>
</evidence>
<dbReference type="Gene3D" id="1.10.260.40">
    <property type="entry name" value="lambda repressor-like DNA-binding domains"/>
    <property type="match status" value="1"/>
</dbReference>
<dbReference type="CDD" id="cd01392">
    <property type="entry name" value="HTH_LacI"/>
    <property type="match status" value="1"/>
</dbReference>
<evidence type="ECO:0000256" key="3">
    <source>
        <dbReference type="ARBA" id="ARBA00023163"/>
    </source>
</evidence>
<name>A0A212LE59_9HYPH</name>
<dbReference type="GO" id="GO:0000976">
    <property type="term" value="F:transcription cis-regulatory region binding"/>
    <property type="evidence" value="ECO:0007669"/>
    <property type="project" value="TreeGrafter"/>
</dbReference>
<keyword evidence="3" id="KW-0804">Transcription</keyword>
<dbReference type="InterPro" id="IPR000843">
    <property type="entry name" value="HTH_LacI"/>
</dbReference>
<evidence type="ECO:0000256" key="2">
    <source>
        <dbReference type="ARBA" id="ARBA00023125"/>
    </source>
</evidence>
<dbReference type="InterPro" id="IPR028082">
    <property type="entry name" value="Peripla_BP_I"/>
</dbReference>
<dbReference type="PANTHER" id="PTHR30146">
    <property type="entry name" value="LACI-RELATED TRANSCRIPTIONAL REPRESSOR"/>
    <property type="match status" value="1"/>
</dbReference>
<feature type="domain" description="HTH lacI-type" evidence="4">
    <location>
        <begin position="2"/>
        <end position="56"/>
    </location>
</feature>
<evidence type="ECO:0000259" key="4">
    <source>
        <dbReference type="PROSITE" id="PS50932"/>
    </source>
</evidence>
<protein>
    <submittedName>
        <fullName evidence="5">Transcriptional regulator</fullName>
    </submittedName>
</protein>
<keyword evidence="2" id="KW-0238">DNA-binding</keyword>
<dbReference type="Gene3D" id="3.40.50.2300">
    <property type="match status" value="2"/>
</dbReference>
<dbReference type="InterPro" id="IPR010982">
    <property type="entry name" value="Lambda_DNA-bd_dom_sf"/>
</dbReference>
<dbReference type="SUPFAM" id="SSF53822">
    <property type="entry name" value="Periplasmic binding protein-like I"/>
    <property type="match status" value="1"/>
</dbReference>
<evidence type="ECO:0000313" key="5">
    <source>
        <dbReference type="EMBL" id="SCM75856.1"/>
    </source>
</evidence>
<dbReference type="SUPFAM" id="SSF47413">
    <property type="entry name" value="lambda repressor-like DNA-binding domains"/>
    <property type="match status" value="1"/>
</dbReference>
<organism evidence="5">
    <name type="scientific">uncultured Pleomorphomonas sp</name>
    <dbReference type="NCBI Taxonomy" id="442121"/>
    <lineage>
        <taxon>Bacteria</taxon>
        <taxon>Pseudomonadati</taxon>
        <taxon>Pseudomonadota</taxon>
        <taxon>Alphaproteobacteria</taxon>
        <taxon>Hyphomicrobiales</taxon>
        <taxon>Pleomorphomonadaceae</taxon>
        <taxon>Pleomorphomonas</taxon>
        <taxon>environmental samples</taxon>
    </lineage>
</organism>
<keyword evidence="1" id="KW-0805">Transcription regulation</keyword>
<dbReference type="AlphaFoldDB" id="A0A212LE59"/>
<proteinExistence type="predicted"/>
<dbReference type="CDD" id="cd06267">
    <property type="entry name" value="PBP1_LacI_sugar_binding-like"/>
    <property type="match status" value="1"/>
</dbReference>
<dbReference type="Pfam" id="PF00356">
    <property type="entry name" value="LacI"/>
    <property type="match status" value="1"/>
</dbReference>
<dbReference type="RefSeq" id="WP_288196167.1">
    <property type="nucleotide sequence ID" value="NZ_LT608334.1"/>
</dbReference>